<evidence type="ECO:0000313" key="2">
    <source>
        <dbReference type="EMBL" id="KAF7372548.1"/>
    </source>
</evidence>
<gene>
    <name evidence="2" type="ORF">MVEN_00117200</name>
</gene>
<dbReference type="AlphaFoldDB" id="A0A8H6Z575"/>
<sequence>MPAVRTYSKAPHFRPRASSLGSSPPSASFNPHFSVLKRQQVRCGNLSTVDHTSTPSHLSIFPYPVDSDGPPIAPKKLATYFKTHDIPQPVSSLKLSFTRVMALFITKNILITRGMGERPVQSYLIPFNALAKTVSPLSSPAKYSDSSSEFSWSPIRRLLQMRASPTPAHDNDPFTNTNTGIGGAEANTAHFDYLGAASSRVKQESPSAEDHIVAMRADYKGTDPCSTSPFVPGLGFDFSASSTGIGPFYGARYRLLPLPTIPLRGDHRLDLWNPPPAHELAAVLTAKTTTHLMSPEGSAVEDFWTAWEYCGGCKHVVSAARMAEHVCDLS</sequence>
<comment type="caution">
    <text evidence="2">The sequence shown here is derived from an EMBL/GenBank/DDBJ whole genome shotgun (WGS) entry which is preliminary data.</text>
</comment>
<keyword evidence="3" id="KW-1185">Reference proteome</keyword>
<feature type="region of interest" description="Disordered" evidence="1">
    <location>
        <begin position="1"/>
        <end position="26"/>
    </location>
</feature>
<feature type="compositionally biased region" description="Low complexity" evidence="1">
    <location>
        <begin position="16"/>
        <end position="26"/>
    </location>
</feature>
<name>A0A8H6Z575_9AGAR</name>
<proteinExistence type="predicted"/>
<evidence type="ECO:0000313" key="3">
    <source>
        <dbReference type="Proteomes" id="UP000620124"/>
    </source>
</evidence>
<reference evidence="2" key="1">
    <citation type="submission" date="2020-05" db="EMBL/GenBank/DDBJ databases">
        <title>Mycena genomes resolve the evolution of fungal bioluminescence.</title>
        <authorList>
            <person name="Tsai I.J."/>
        </authorList>
    </citation>
    <scope>NUCLEOTIDE SEQUENCE</scope>
    <source>
        <strain evidence="2">CCC161011</strain>
    </source>
</reference>
<dbReference type="OrthoDB" id="3054411at2759"/>
<dbReference type="EMBL" id="JACAZI010000001">
    <property type="protein sequence ID" value="KAF7372548.1"/>
    <property type="molecule type" value="Genomic_DNA"/>
</dbReference>
<protein>
    <submittedName>
        <fullName evidence="2">Uncharacterized protein</fullName>
    </submittedName>
</protein>
<organism evidence="2 3">
    <name type="scientific">Mycena venus</name>
    <dbReference type="NCBI Taxonomy" id="2733690"/>
    <lineage>
        <taxon>Eukaryota</taxon>
        <taxon>Fungi</taxon>
        <taxon>Dikarya</taxon>
        <taxon>Basidiomycota</taxon>
        <taxon>Agaricomycotina</taxon>
        <taxon>Agaricomycetes</taxon>
        <taxon>Agaricomycetidae</taxon>
        <taxon>Agaricales</taxon>
        <taxon>Marasmiineae</taxon>
        <taxon>Mycenaceae</taxon>
        <taxon>Mycena</taxon>
    </lineage>
</organism>
<evidence type="ECO:0000256" key="1">
    <source>
        <dbReference type="SAM" id="MobiDB-lite"/>
    </source>
</evidence>
<dbReference type="Proteomes" id="UP000620124">
    <property type="component" value="Unassembled WGS sequence"/>
</dbReference>
<accession>A0A8H6Z575</accession>